<evidence type="ECO:0000256" key="2">
    <source>
        <dbReference type="ARBA" id="ARBA00006727"/>
    </source>
</evidence>
<dbReference type="InterPro" id="IPR036259">
    <property type="entry name" value="MFS_trans_sf"/>
</dbReference>
<dbReference type="SUPFAM" id="SSF103473">
    <property type="entry name" value="MFS general substrate transporter"/>
    <property type="match status" value="1"/>
</dbReference>
<feature type="domain" description="Major facilitator superfamily (MFS) profile" evidence="5">
    <location>
        <begin position="249"/>
        <end position="438"/>
    </location>
</feature>
<gene>
    <name evidence="6" type="ORF">BT96DRAFT_963928</name>
</gene>
<dbReference type="Proteomes" id="UP000799118">
    <property type="component" value="Unassembled WGS sequence"/>
</dbReference>
<feature type="transmembrane region" description="Helical" evidence="4">
    <location>
        <begin position="113"/>
        <end position="132"/>
    </location>
</feature>
<keyword evidence="4" id="KW-0812">Transmembrane</keyword>
<evidence type="ECO:0000256" key="4">
    <source>
        <dbReference type="SAM" id="Phobius"/>
    </source>
</evidence>
<evidence type="ECO:0000313" key="7">
    <source>
        <dbReference type="Proteomes" id="UP000799118"/>
    </source>
</evidence>
<dbReference type="EMBL" id="ML769410">
    <property type="protein sequence ID" value="KAE9405270.1"/>
    <property type="molecule type" value="Genomic_DNA"/>
</dbReference>
<keyword evidence="4" id="KW-0472">Membrane</keyword>
<organism evidence="6 7">
    <name type="scientific">Gymnopus androsaceus JB14</name>
    <dbReference type="NCBI Taxonomy" id="1447944"/>
    <lineage>
        <taxon>Eukaryota</taxon>
        <taxon>Fungi</taxon>
        <taxon>Dikarya</taxon>
        <taxon>Basidiomycota</taxon>
        <taxon>Agaricomycotina</taxon>
        <taxon>Agaricomycetes</taxon>
        <taxon>Agaricomycetidae</taxon>
        <taxon>Agaricales</taxon>
        <taxon>Marasmiineae</taxon>
        <taxon>Omphalotaceae</taxon>
        <taxon>Gymnopus</taxon>
    </lineage>
</organism>
<dbReference type="PANTHER" id="PTHR11360">
    <property type="entry name" value="MONOCARBOXYLATE TRANSPORTER"/>
    <property type="match status" value="1"/>
</dbReference>
<feature type="transmembrane region" description="Helical" evidence="4">
    <location>
        <begin position="248"/>
        <end position="271"/>
    </location>
</feature>
<dbReference type="PROSITE" id="PS50850">
    <property type="entry name" value="MFS"/>
    <property type="match status" value="1"/>
</dbReference>
<feature type="transmembrane region" description="Helical" evidence="4">
    <location>
        <begin position="175"/>
        <end position="195"/>
    </location>
</feature>
<keyword evidence="7" id="KW-1185">Reference proteome</keyword>
<comment type="similarity">
    <text evidence="2">Belongs to the major facilitator superfamily. Monocarboxylate porter (TC 2.A.1.13) family.</text>
</comment>
<protein>
    <submittedName>
        <fullName evidence="6">MFS general substrate transporter</fullName>
    </submittedName>
</protein>
<evidence type="ECO:0000313" key="6">
    <source>
        <dbReference type="EMBL" id="KAE9405270.1"/>
    </source>
</evidence>
<feature type="transmembrane region" description="Helical" evidence="4">
    <location>
        <begin position="283"/>
        <end position="302"/>
    </location>
</feature>
<evidence type="ECO:0000256" key="1">
    <source>
        <dbReference type="ARBA" id="ARBA00004141"/>
    </source>
</evidence>
<feature type="transmembrane region" description="Helical" evidence="4">
    <location>
        <begin position="337"/>
        <end position="364"/>
    </location>
</feature>
<evidence type="ECO:0000256" key="3">
    <source>
        <dbReference type="SAM" id="MobiDB-lite"/>
    </source>
</evidence>
<proteinExistence type="inferred from homology"/>
<dbReference type="GO" id="GO:0022857">
    <property type="term" value="F:transmembrane transporter activity"/>
    <property type="evidence" value="ECO:0007669"/>
    <property type="project" value="InterPro"/>
</dbReference>
<dbReference type="InterPro" id="IPR050327">
    <property type="entry name" value="Proton-linked_MCT"/>
</dbReference>
<accession>A0A6A4I5T3</accession>
<feature type="transmembrane region" description="Helical" evidence="4">
    <location>
        <begin position="309"/>
        <end position="331"/>
    </location>
</feature>
<feature type="transmembrane region" description="Helical" evidence="4">
    <location>
        <begin position="52"/>
        <end position="72"/>
    </location>
</feature>
<dbReference type="AlphaFoldDB" id="A0A6A4I5T3"/>
<sequence length="438" mass="47820">MSLTENITRSPDAESFQGDMNRESSSEYINDEKKNLEMTAAPPALTFPEGGLHGWLAVAGGFLTLFCAAGTMQSFGVYENYYTLNSLSEHPPSDIAWIRVCGFFSGQLFDLGYFRLLLSGGSFLFVFSSFMLSLVQPQHFYQNFLAQGLGMGIGMGMLFMPSLSIASHYFRRRRALAMGIMLAGGSLGAAIYPIMLNHLFPTVGFAWAVRAQSFLYLGLLVISNLIMKTRLPPGGKKSVDMKGIMTDVPYMICTAGSFFVFWGLFVPYFYLQLFCSKHNLPTNIVTYGITILNIMGVVGRTVPNFFADVFGPFNIAIFTAGLTGAFVFMLLASKSVAATVIFAILYGFTSGGFVSVIGPVAASFSKNINEVGTRMGFLTFVSSFAMLTGSPISGALLHAPQYYWLRPVVFSAVVVLFGCALITISRSMQAKKKGTWKL</sequence>
<dbReference type="InterPro" id="IPR011701">
    <property type="entry name" value="MFS"/>
</dbReference>
<dbReference type="Pfam" id="PF07690">
    <property type="entry name" value="MFS_1"/>
    <property type="match status" value="1"/>
</dbReference>
<dbReference type="InterPro" id="IPR020846">
    <property type="entry name" value="MFS_dom"/>
</dbReference>
<dbReference type="Gene3D" id="1.20.1250.20">
    <property type="entry name" value="MFS general substrate transporter like domains"/>
    <property type="match status" value="2"/>
</dbReference>
<feature type="transmembrane region" description="Helical" evidence="4">
    <location>
        <begin position="376"/>
        <end position="397"/>
    </location>
</feature>
<keyword evidence="4" id="KW-1133">Transmembrane helix</keyword>
<dbReference type="GO" id="GO:0016020">
    <property type="term" value="C:membrane"/>
    <property type="evidence" value="ECO:0007669"/>
    <property type="project" value="UniProtKB-SubCell"/>
</dbReference>
<feature type="transmembrane region" description="Helical" evidence="4">
    <location>
        <begin position="403"/>
        <end position="424"/>
    </location>
</feature>
<feature type="region of interest" description="Disordered" evidence="3">
    <location>
        <begin position="1"/>
        <end position="28"/>
    </location>
</feature>
<evidence type="ECO:0000259" key="5">
    <source>
        <dbReference type="PROSITE" id="PS50850"/>
    </source>
</evidence>
<dbReference type="OrthoDB" id="6499973at2759"/>
<comment type="subcellular location">
    <subcellularLocation>
        <location evidence="1">Membrane</location>
        <topology evidence="1">Multi-pass membrane protein</topology>
    </subcellularLocation>
</comment>
<feature type="transmembrane region" description="Helical" evidence="4">
    <location>
        <begin position="207"/>
        <end position="227"/>
    </location>
</feature>
<reference evidence="6" key="1">
    <citation type="journal article" date="2019" name="Environ. Microbiol.">
        <title>Fungal ecological strategies reflected in gene transcription - a case study of two litter decomposers.</title>
        <authorList>
            <person name="Barbi F."/>
            <person name="Kohler A."/>
            <person name="Barry K."/>
            <person name="Baskaran P."/>
            <person name="Daum C."/>
            <person name="Fauchery L."/>
            <person name="Ihrmark K."/>
            <person name="Kuo A."/>
            <person name="LaButti K."/>
            <person name="Lipzen A."/>
            <person name="Morin E."/>
            <person name="Grigoriev I.V."/>
            <person name="Henrissat B."/>
            <person name="Lindahl B."/>
            <person name="Martin F."/>
        </authorList>
    </citation>
    <scope>NUCLEOTIDE SEQUENCE</scope>
    <source>
        <strain evidence="6">JB14</strain>
    </source>
</reference>
<dbReference type="PANTHER" id="PTHR11360:SF234">
    <property type="entry name" value="MFS-TYPE TRANSPORTER DBAD-RELATED"/>
    <property type="match status" value="1"/>
</dbReference>
<feature type="transmembrane region" description="Helical" evidence="4">
    <location>
        <begin position="144"/>
        <end position="163"/>
    </location>
</feature>
<name>A0A6A4I5T3_9AGAR</name>